<evidence type="ECO:0000313" key="1">
    <source>
        <dbReference type="EMBL" id="KAF2888842.1"/>
    </source>
</evidence>
<reference evidence="1" key="1">
    <citation type="submission" date="2019-08" db="EMBL/GenBank/DDBJ databases">
        <title>The genome of the North American firefly Photinus pyralis.</title>
        <authorList>
            <consortium name="Photinus pyralis genome working group"/>
            <person name="Fallon T.R."/>
            <person name="Sander Lower S.E."/>
            <person name="Weng J.-K."/>
        </authorList>
    </citation>
    <scope>NUCLEOTIDE SEQUENCE</scope>
    <source>
        <strain evidence="1">TRF0915ILg1</strain>
        <tissue evidence="1">Whole body</tissue>
    </source>
</reference>
<dbReference type="EMBL" id="VTPC01073331">
    <property type="protein sequence ID" value="KAF2888842.1"/>
    <property type="molecule type" value="Genomic_DNA"/>
</dbReference>
<dbReference type="AlphaFoldDB" id="A0A8K0CP96"/>
<dbReference type="OrthoDB" id="418748at2759"/>
<comment type="caution">
    <text evidence="1">The sequence shown here is derived from an EMBL/GenBank/DDBJ whole genome shotgun (WGS) entry which is preliminary data.</text>
</comment>
<protein>
    <submittedName>
        <fullName evidence="1">Uncharacterized protein</fullName>
    </submittedName>
</protein>
<dbReference type="Proteomes" id="UP000801492">
    <property type="component" value="Unassembled WGS sequence"/>
</dbReference>
<keyword evidence="2" id="KW-1185">Reference proteome</keyword>
<name>A0A8K0CP96_IGNLU</name>
<proteinExistence type="predicted"/>
<organism evidence="1 2">
    <name type="scientific">Ignelater luminosus</name>
    <name type="common">Cucubano</name>
    <name type="synonym">Pyrophorus luminosus</name>
    <dbReference type="NCBI Taxonomy" id="2038154"/>
    <lineage>
        <taxon>Eukaryota</taxon>
        <taxon>Metazoa</taxon>
        <taxon>Ecdysozoa</taxon>
        <taxon>Arthropoda</taxon>
        <taxon>Hexapoda</taxon>
        <taxon>Insecta</taxon>
        <taxon>Pterygota</taxon>
        <taxon>Neoptera</taxon>
        <taxon>Endopterygota</taxon>
        <taxon>Coleoptera</taxon>
        <taxon>Polyphaga</taxon>
        <taxon>Elateriformia</taxon>
        <taxon>Elateroidea</taxon>
        <taxon>Elateridae</taxon>
        <taxon>Agrypninae</taxon>
        <taxon>Pyrophorini</taxon>
        <taxon>Ignelater</taxon>
    </lineage>
</organism>
<gene>
    <name evidence="1" type="ORF">ILUMI_17331</name>
</gene>
<sequence length="111" mass="13023">MQDAKKASLESFGHEMEKRFGENQKLFYTVLKGLRNDKKVSLKKIFDKNKYLLTDDKNIVNIWREYFMDLLKTEQDAQLMEEKQKLTTDPVTKEEMRAALKKMKLGKAAGC</sequence>
<evidence type="ECO:0000313" key="2">
    <source>
        <dbReference type="Proteomes" id="UP000801492"/>
    </source>
</evidence>
<accession>A0A8K0CP96</accession>